<protein>
    <submittedName>
        <fullName evidence="6">Low-density lipoprotein receptor-related protein 11</fullName>
    </submittedName>
</protein>
<keyword evidence="2" id="KW-0472">Membrane</keyword>
<evidence type="ECO:0000256" key="3">
    <source>
        <dbReference type="ARBA" id="ARBA00023157"/>
    </source>
</evidence>
<evidence type="ECO:0000256" key="5">
    <source>
        <dbReference type="PROSITE-ProRule" id="PRU00124"/>
    </source>
</evidence>
<dbReference type="PANTHER" id="PTHR46876">
    <property type="entry name" value="LOW-DENSITY LIPOPROTEIN RECEPTOR-RELATED PROTEIN 11"/>
    <property type="match status" value="1"/>
</dbReference>
<sequence>MNVPQPGTLKLTHLQEGTYTFRLIGTNNAGQRSSDNVSMTALPRTYSTGGGLNICSCYHFFCDNDCCIHISLACDGEQQCPDGSDEAFCQNLGLYPKVVSQLALLSQAQWG</sequence>
<dbReference type="SMART" id="SM00192">
    <property type="entry name" value="LDLa"/>
    <property type="match status" value="1"/>
</dbReference>
<accession>A0AA41T2I8</accession>
<keyword evidence="7" id="KW-1185">Reference proteome</keyword>
<comment type="caution">
    <text evidence="6">The sequence shown here is derived from an EMBL/GenBank/DDBJ whole genome shotgun (WGS) entry which is preliminary data.</text>
</comment>
<dbReference type="Gene3D" id="2.60.40.10">
    <property type="entry name" value="Immunoglobulins"/>
    <property type="match status" value="1"/>
</dbReference>
<evidence type="ECO:0000256" key="4">
    <source>
        <dbReference type="ARBA" id="ARBA00023180"/>
    </source>
</evidence>
<dbReference type="EMBL" id="JAATJV010403713">
    <property type="protein sequence ID" value="MBZ3885883.1"/>
    <property type="molecule type" value="Genomic_DNA"/>
</dbReference>
<feature type="disulfide bond" evidence="5">
    <location>
        <begin position="74"/>
        <end position="89"/>
    </location>
</feature>
<keyword evidence="6" id="KW-0449">Lipoprotein</keyword>
<keyword evidence="3 5" id="KW-1015">Disulfide bond</keyword>
<feature type="disulfide bond" evidence="5">
    <location>
        <begin position="62"/>
        <end position="80"/>
    </location>
</feature>
<dbReference type="SUPFAM" id="SSF57424">
    <property type="entry name" value="LDL receptor-like module"/>
    <property type="match status" value="1"/>
</dbReference>
<dbReference type="GO" id="GO:0016020">
    <property type="term" value="C:membrane"/>
    <property type="evidence" value="ECO:0007669"/>
    <property type="project" value="UniProtKB-SubCell"/>
</dbReference>
<comment type="subcellular location">
    <subcellularLocation>
        <location evidence="1">Membrane</location>
    </subcellularLocation>
</comment>
<dbReference type="Proteomes" id="UP001166674">
    <property type="component" value="Unassembled WGS sequence"/>
</dbReference>
<evidence type="ECO:0000313" key="7">
    <source>
        <dbReference type="Proteomes" id="UP001166674"/>
    </source>
</evidence>
<reference evidence="6" key="1">
    <citation type="submission" date="2020-03" db="EMBL/GenBank/DDBJ databases">
        <title>Studies in the Genomics of Life Span.</title>
        <authorList>
            <person name="Glass D."/>
        </authorList>
    </citation>
    <scope>NUCLEOTIDE SEQUENCE</scope>
    <source>
        <strain evidence="6">SUZIE</strain>
        <tissue evidence="6">Muscle</tissue>
    </source>
</reference>
<evidence type="ECO:0000256" key="1">
    <source>
        <dbReference type="ARBA" id="ARBA00004370"/>
    </source>
</evidence>
<keyword evidence="6" id="KW-0675">Receptor</keyword>
<dbReference type="InterPro" id="IPR002172">
    <property type="entry name" value="LDrepeatLR_classA_rpt"/>
</dbReference>
<evidence type="ECO:0000313" key="6">
    <source>
        <dbReference type="EMBL" id="MBZ3885883.1"/>
    </source>
</evidence>
<dbReference type="Gene3D" id="4.10.400.10">
    <property type="entry name" value="Low-density Lipoprotein Receptor"/>
    <property type="match status" value="1"/>
</dbReference>
<dbReference type="PROSITE" id="PS01209">
    <property type="entry name" value="LDLRA_1"/>
    <property type="match status" value="1"/>
</dbReference>
<keyword evidence="4" id="KW-0325">Glycoprotein</keyword>
<dbReference type="InterPro" id="IPR036055">
    <property type="entry name" value="LDL_receptor-like_sf"/>
</dbReference>
<dbReference type="InterPro" id="IPR023415">
    <property type="entry name" value="LDLR_class-A_CS"/>
</dbReference>
<dbReference type="AlphaFoldDB" id="A0AA41T2I8"/>
<proteinExistence type="predicted"/>
<gene>
    <name evidence="6" type="ORF">SUZIE_185170</name>
</gene>
<dbReference type="FunFam" id="4.10.400.10:FF:000067">
    <property type="entry name" value="Serine peptidase inhibitor, Kunitz type 1"/>
    <property type="match status" value="1"/>
</dbReference>
<dbReference type="PROSITE" id="PS50068">
    <property type="entry name" value="LDLRA_2"/>
    <property type="match status" value="1"/>
</dbReference>
<dbReference type="InterPro" id="IPR013783">
    <property type="entry name" value="Ig-like_fold"/>
</dbReference>
<name>A0AA41T2I8_SCICA</name>
<dbReference type="CDD" id="cd00112">
    <property type="entry name" value="LDLa"/>
    <property type="match status" value="1"/>
</dbReference>
<dbReference type="PANTHER" id="PTHR46876:SF1">
    <property type="entry name" value="LOW-DENSITY LIPOPROTEIN RECEPTOR-RELATED PROTEIN 11"/>
    <property type="match status" value="1"/>
</dbReference>
<dbReference type="Pfam" id="PF22352">
    <property type="entry name" value="K319L-like_PKD"/>
    <property type="match status" value="1"/>
</dbReference>
<organism evidence="6 7">
    <name type="scientific">Sciurus carolinensis</name>
    <name type="common">Eastern gray squirrel</name>
    <dbReference type="NCBI Taxonomy" id="30640"/>
    <lineage>
        <taxon>Eukaryota</taxon>
        <taxon>Metazoa</taxon>
        <taxon>Chordata</taxon>
        <taxon>Craniata</taxon>
        <taxon>Vertebrata</taxon>
        <taxon>Euteleostomi</taxon>
        <taxon>Mammalia</taxon>
        <taxon>Eutheria</taxon>
        <taxon>Euarchontoglires</taxon>
        <taxon>Glires</taxon>
        <taxon>Rodentia</taxon>
        <taxon>Sciuromorpha</taxon>
        <taxon>Sciuridae</taxon>
        <taxon>Sciurinae</taxon>
        <taxon>Sciurini</taxon>
        <taxon>Sciurus</taxon>
    </lineage>
</organism>
<evidence type="ECO:0000256" key="2">
    <source>
        <dbReference type="ARBA" id="ARBA00023136"/>
    </source>
</evidence>
<dbReference type="Pfam" id="PF00057">
    <property type="entry name" value="Ldl_recept_a"/>
    <property type="match status" value="1"/>
</dbReference>
<feature type="disulfide bond" evidence="5">
    <location>
        <begin position="55"/>
        <end position="67"/>
    </location>
</feature>